<dbReference type="EMBL" id="OX365700">
    <property type="protein sequence ID" value="CAI4033590.1"/>
    <property type="molecule type" value="Genomic_DNA"/>
</dbReference>
<dbReference type="Proteomes" id="UP001179121">
    <property type="component" value="Chromosome"/>
</dbReference>
<evidence type="ECO:0000313" key="2">
    <source>
        <dbReference type="Proteomes" id="UP001179121"/>
    </source>
</evidence>
<accession>A0AA86N2Z6</accession>
<keyword evidence="2" id="KW-1185">Reference proteome</keyword>
<name>A0AA86N2Z6_9BACT</name>
<evidence type="ECO:0000313" key="1">
    <source>
        <dbReference type="EMBL" id="CAI4033590.1"/>
    </source>
</evidence>
<reference evidence="1" key="1">
    <citation type="submission" date="2022-10" db="EMBL/GenBank/DDBJ databases">
        <authorList>
            <person name="Koch H."/>
        </authorList>
    </citation>
    <scope>NUCLEOTIDE SEQUENCE</scope>
    <source>
        <strain evidence="1">DNF</strain>
    </source>
</reference>
<dbReference type="RefSeq" id="WP_289270924.1">
    <property type="nucleotide sequence ID" value="NZ_OX365700.1"/>
</dbReference>
<protein>
    <submittedName>
        <fullName evidence="1">Uncharacterized protein</fullName>
    </submittedName>
</protein>
<gene>
    <name evidence="1" type="ORF">DNFV4_04031</name>
</gene>
<proteinExistence type="predicted"/>
<dbReference type="AlphaFoldDB" id="A0AA86N2Z6"/>
<sequence>MSTFPNSPRLLKGGLVLIDPDTAAVLRVIALQYNPDTLSRTLQVKGVGTEGGDRSEALRLKGPPVETIKLDAEIDATDQLEFPDRHPTATQVGIHPQLSALETILYPASARLLANHRLAQAGTLEIAPMEAPLTLFVWSKTRVLPVRLTEFSVTEEAFDPALNPIRAKVSLGLRVLSVDDVGFTHKGGTLFMGYLQAKEQLAAKNQGGTLNVFGIGAIP</sequence>
<dbReference type="KEGG" id="nti:DNFV4_04031"/>
<organism evidence="1 2">
    <name type="scientific">Nitrospira tepida</name>
    <dbReference type="NCBI Taxonomy" id="2973512"/>
    <lineage>
        <taxon>Bacteria</taxon>
        <taxon>Pseudomonadati</taxon>
        <taxon>Nitrospirota</taxon>
        <taxon>Nitrospiria</taxon>
        <taxon>Nitrospirales</taxon>
        <taxon>Nitrospiraceae</taxon>
        <taxon>Nitrospira</taxon>
    </lineage>
</organism>